<comment type="caution">
    <text evidence="2">The sequence shown here is derived from an EMBL/GenBank/DDBJ whole genome shotgun (WGS) entry which is preliminary data.</text>
</comment>
<gene>
    <name evidence="2" type="ORF">J1N35_022434</name>
</gene>
<dbReference type="AlphaFoldDB" id="A0A9D4A295"/>
<sequence length="100" mass="11756">MLKEEFEQRWVRKSLRETISAVDERRGKLEGSMENVKEALDGVEDRIDNWKEQSKDYVKMSLDSTMDKIGRPDRLDQKLVGVSVQRVALHLLDRELVRIN</sequence>
<evidence type="ECO:0000313" key="2">
    <source>
        <dbReference type="EMBL" id="KAH1082673.1"/>
    </source>
</evidence>
<organism evidence="2 3">
    <name type="scientific">Gossypium stocksii</name>
    <dbReference type="NCBI Taxonomy" id="47602"/>
    <lineage>
        <taxon>Eukaryota</taxon>
        <taxon>Viridiplantae</taxon>
        <taxon>Streptophyta</taxon>
        <taxon>Embryophyta</taxon>
        <taxon>Tracheophyta</taxon>
        <taxon>Spermatophyta</taxon>
        <taxon>Magnoliopsida</taxon>
        <taxon>eudicotyledons</taxon>
        <taxon>Gunneridae</taxon>
        <taxon>Pentapetalae</taxon>
        <taxon>rosids</taxon>
        <taxon>malvids</taxon>
        <taxon>Malvales</taxon>
        <taxon>Malvaceae</taxon>
        <taxon>Malvoideae</taxon>
        <taxon>Gossypium</taxon>
    </lineage>
</organism>
<reference evidence="2 3" key="1">
    <citation type="journal article" date="2021" name="Plant Biotechnol. J.">
        <title>Multi-omics assisted identification of the key and species-specific regulatory components of drought-tolerant mechanisms in Gossypium stocksii.</title>
        <authorList>
            <person name="Yu D."/>
            <person name="Ke L."/>
            <person name="Zhang D."/>
            <person name="Wu Y."/>
            <person name="Sun Y."/>
            <person name="Mei J."/>
            <person name="Sun J."/>
            <person name="Sun Y."/>
        </authorList>
    </citation>
    <scope>NUCLEOTIDE SEQUENCE [LARGE SCALE GENOMIC DNA]</scope>
    <source>
        <strain evidence="3">cv. E1</strain>
        <tissue evidence="2">Leaf</tissue>
    </source>
</reference>
<protein>
    <submittedName>
        <fullName evidence="2">Uncharacterized protein</fullName>
    </submittedName>
</protein>
<evidence type="ECO:0000313" key="3">
    <source>
        <dbReference type="Proteomes" id="UP000828251"/>
    </source>
</evidence>
<keyword evidence="1" id="KW-0175">Coiled coil</keyword>
<feature type="coiled-coil region" evidence="1">
    <location>
        <begin position="26"/>
        <end position="53"/>
    </location>
</feature>
<keyword evidence="3" id="KW-1185">Reference proteome</keyword>
<dbReference type="OrthoDB" id="10472644at2759"/>
<dbReference type="EMBL" id="JAIQCV010000007">
    <property type="protein sequence ID" value="KAH1082673.1"/>
    <property type="molecule type" value="Genomic_DNA"/>
</dbReference>
<accession>A0A9D4A295</accession>
<evidence type="ECO:0000256" key="1">
    <source>
        <dbReference type="SAM" id="Coils"/>
    </source>
</evidence>
<dbReference type="Proteomes" id="UP000828251">
    <property type="component" value="Unassembled WGS sequence"/>
</dbReference>
<name>A0A9D4A295_9ROSI</name>
<proteinExistence type="predicted"/>